<keyword evidence="7" id="KW-1185">Reference proteome</keyword>
<feature type="region of interest" description="Disordered" evidence="3">
    <location>
        <begin position="281"/>
        <end position="346"/>
    </location>
</feature>
<protein>
    <recommendedName>
        <fullName evidence="2">RecQ-mediated genome instability protein 1</fullName>
    </recommendedName>
</protein>
<feature type="compositionally biased region" description="Low complexity" evidence="3">
    <location>
        <begin position="305"/>
        <end position="314"/>
    </location>
</feature>
<feature type="domain" description="RMI1 N-terminal" evidence="5">
    <location>
        <begin position="18"/>
        <end position="64"/>
    </location>
</feature>
<dbReference type="GO" id="GO:0016604">
    <property type="term" value="C:nuclear body"/>
    <property type="evidence" value="ECO:0007669"/>
    <property type="project" value="TreeGrafter"/>
</dbReference>
<dbReference type="GO" id="GO:0000724">
    <property type="term" value="P:double-strand break repair via homologous recombination"/>
    <property type="evidence" value="ECO:0007669"/>
    <property type="project" value="TreeGrafter"/>
</dbReference>
<feature type="compositionally biased region" description="Basic and acidic residues" evidence="3">
    <location>
        <begin position="482"/>
        <end position="496"/>
    </location>
</feature>
<feature type="compositionally biased region" description="Low complexity" evidence="3">
    <location>
        <begin position="362"/>
        <end position="377"/>
    </location>
</feature>
<feature type="compositionally biased region" description="Acidic residues" evidence="3">
    <location>
        <begin position="163"/>
        <end position="172"/>
    </location>
</feature>
<dbReference type="GO" id="GO:0031422">
    <property type="term" value="C:RecQ family helicase-topoisomerase III complex"/>
    <property type="evidence" value="ECO:0007669"/>
    <property type="project" value="TreeGrafter"/>
</dbReference>
<dbReference type="Gene3D" id="2.40.50.770">
    <property type="entry name" value="RecQ-mediated genome instability protein Rmi1, C-terminal domain"/>
    <property type="match status" value="1"/>
</dbReference>
<evidence type="ECO:0000313" key="7">
    <source>
        <dbReference type="Proteomes" id="UP000777482"/>
    </source>
</evidence>
<dbReference type="InterPro" id="IPR013894">
    <property type="entry name" value="RMI1_OB"/>
</dbReference>
<sequence length="534" mass="58127">MPTGIPDAVYRWYHSSYPTLSFNPDWLQACVDYLLEYDPVAKASVPGLIKAIEVQLLSSDLSTSVLPPSTNTSFLQANHPDPDPHAHEQKRRVLFRAPDSDLPTQNKNNSKKAGVLVQIVQVDDVAHSALSLSETLQEKKEARKLAAKGRAGGDGDGGRIMDLNDDAEDDEGDLDAEAKRRALLHGGKGGGGGPSFPRGSGRFVLTDGGPAQWTAFELQRIAGMGLEELRLGTKLLIRDVPCINGILMLMPQNTIVKGFQVEELDSVREWYFENAFRSRLGLEPLPDPRGGGAPEMNIEPPPPAAAAAAPAAAAPRPPPPRANNNKARGAPHQPPRQQKADDEEEDYFGDDLDLDLADFEMADQLAREASAAAARGPKANDRMDHDEDDDDEEEEEEALREMRRLESAANFKPGPTPSPHKPPPQQQQLKSEKSSNSSFTNARGRLGGGGRPTRMAVKSSSGVSGGGVEVLDLDDDDDDEIGSGKRREAAAEDIKPVRKKVKAEPVQAERERRKEDEPPRRGTRRTVIEIEDSD</sequence>
<evidence type="ECO:0000313" key="6">
    <source>
        <dbReference type="EMBL" id="KAG0657382.1"/>
    </source>
</evidence>
<feature type="compositionally biased region" description="Low complexity" evidence="3">
    <location>
        <begin position="322"/>
        <end position="331"/>
    </location>
</feature>
<organism evidence="6 7">
    <name type="scientific">Rhodotorula mucilaginosa</name>
    <name type="common">Yeast</name>
    <name type="synonym">Rhodotorula rubra</name>
    <dbReference type="NCBI Taxonomy" id="5537"/>
    <lineage>
        <taxon>Eukaryota</taxon>
        <taxon>Fungi</taxon>
        <taxon>Dikarya</taxon>
        <taxon>Basidiomycota</taxon>
        <taxon>Pucciniomycotina</taxon>
        <taxon>Microbotryomycetes</taxon>
        <taxon>Sporidiobolales</taxon>
        <taxon>Sporidiobolaceae</taxon>
        <taxon>Rhodotorula</taxon>
    </lineage>
</organism>
<dbReference type="Pfam" id="PF21000">
    <property type="entry name" value="RMI1_N_N"/>
    <property type="match status" value="1"/>
</dbReference>
<dbReference type="Pfam" id="PF08585">
    <property type="entry name" value="RMI1_N_C"/>
    <property type="match status" value="1"/>
</dbReference>
<evidence type="ECO:0000259" key="5">
    <source>
        <dbReference type="Pfam" id="PF21000"/>
    </source>
</evidence>
<dbReference type="PANTHER" id="PTHR14790">
    <property type="entry name" value="RECQ-MEDIATED GENOME INSTABILITY PROTEIN 1 RMI1"/>
    <property type="match status" value="1"/>
</dbReference>
<dbReference type="Proteomes" id="UP000777482">
    <property type="component" value="Unassembled WGS sequence"/>
</dbReference>
<feature type="compositionally biased region" description="Pro residues" evidence="3">
    <location>
        <begin position="414"/>
        <end position="425"/>
    </location>
</feature>
<feature type="region of interest" description="Disordered" evidence="3">
    <location>
        <begin position="359"/>
        <end position="534"/>
    </location>
</feature>
<name>A0A9P7B3N0_RHOMI</name>
<feature type="compositionally biased region" description="Acidic residues" evidence="3">
    <location>
        <begin position="471"/>
        <end position="481"/>
    </location>
</feature>
<reference evidence="6 7" key="1">
    <citation type="submission" date="2020-11" db="EMBL/GenBank/DDBJ databases">
        <title>Kefir isolates.</title>
        <authorList>
            <person name="Marcisauskas S."/>
            <person name="Kim Y."/>
            <person name="Blasche S."/>
        </authorList>
    </citation>
    <scope>NUCLEOTIDE SEQUENCE [LARGE SCALE GENOMIC DNA]</scope>
    <source>
        <strain evidence="6 7">KR</strain>
    </source>
</reference>
<evidence type="ECO:0000256" key="2">
    <source>
        <dbReference type="ARBA" id="ARBA00018987"/>
    </source>
</evidence>
<gene>
    <name evidence="6" type="ORF">C6P46_006566</name>
</gene>
<evidence type="ECO:0000256" key="3">
    <source>
        <dbReference type="SAM" id="MobiDB-lite"/>
    </source>
</evidence>
<evidence type="ECO:0000259" key="4">
    <source>
        <dbReference type="Pfam" id="PF08585"/>
    </source>
</evidence>
<dbReference type="OrthoDB" id="341511at2759"/>
<dbReference type="EMBL" id="PUHQ01000082">
    <property type="protein sequence ID" value="KAG0657382.1"/>
    <property type="molecule type" value="Genomic_DNA"/>
</dbReference>
<feature type="domain" description="RecQ mediated genome instability protein 1 OB-fold" evidence="4">
    <location>
        <begin position="106"/>
        <end position="267"/>
    </location>
</feature>
<feature type="compositionally biased region" description="Basic and acidic residues" evidence="3">
    <location>
        <begin position="507"/>
        <end position="520"/>
    </location>
</feature>
<feature type="region of interest" description="Disordered" evidence="3">
    <location>
        <begin position="68"/>
        <end position="88"/>
    </location>
</feature>
<dbReference type="InterPro" id="IPR042470">
    <property type="entry name" value="RMI1_N_C_sf"/>
</dbReference>
<evidence type="ECO:0000256" key="1">
    <source>
        <dbReference type="ARBA" id="ARBA00006395"/>
    </source>
</evidence>
<feature type="compositionally biased region" description="Low complexity" evidence="3">
    <location>
        <begin position="426"/>
        <end position="438"/>
    </location>
</feature>
<dbReference type="PANTHER" id="PTHR14790:SF15">
    <property type="entry name" value="RECQ-MEDIATED GENOME INSTABILITY PROTEIN 1"/>
    <property type="match status" value="1"/>
</dbReference>
<dbReference type="InterPro" id="IPR049363">
    <property type="entry name" value="RMI1_N"/>
</dbReference>
<dbReference type="GO" id="GO:0000712">
    <property type="term" value="P:resolution of meiotic recombination intermediates"/>
    <property type="evidence" value="ECO:0007669"/>
    <property type="project" value="TreeGrafter"/>
</dbReference>
<comment type="similarity">
    <text evidence="1">Belongs to the RMI1 family.</text>
</comment>
<feature type="compositionally biased region" description="Acidic residues" evidence="3">
    <location>
        <begin position="386"/>
        <end position="398"/>
    </location>
</feature>
<dbReference type="AlphaFoldDB" id="A0A9P7B3N0"/>
<comment type="caution">
    <text evidence="6">The sequence shown here is derived from an EMBL/GenBank/DDBJ whole genome shotgun (WGS) entry which is preliminary data.</text>
</comment>
<accession>A0A9P7B3N0</accession>
<proteinExistence type="inferred from homology"/>
<feature type="region of interest" description="Disordered" evidence="3">
    <location>
        <begin position="143"/>
        <end position="172"/>
    </location>
</feature>